<reference evidence="4" key="1">
    <citation type="submission" date="2016-06" db="UniProtKB">
        <authorList>
            <consortium name="WormBaseParasite"/>
        </authorList>
    </citation>
    <scope>IDENTIFICATION</scope>
</reference>
<gene>
    <name evidence="2" type="ORF">GPUH_LOCUS16343</name>
</gene>
<evidence type="ECO:0000313" key="3">
    <source>
        <dbReference type="Proteomes" id="UP000271098"/>
    </source>
</evidence>
<sequence>MLPFLRTGPTAVQVPDIQISRIPSSLMETAVQEAAEEVQKAFANLKRTYDYDILSGASKRYVYLNPVDELIGNLSFAAYVSIAASRRLSFFGGMGNENAWFDALNSTTLLKYCPPFLPEICPPTQYRSFSGYCNNILHPFWGTIYEPMQRILPPNYYDEHHQDSDIRNPINCCHRDAGNFECDALEVSPDDPFYRGYVRCLPRSRTLVLPRENCKLGSREQANLASSFLDASIIYGSTHQNADRIRLFSDGRYPLFLSLTHSLLYTSKLVRTPHLLILYRRSFLRELFKNKRMADLTPWCMLESVSHRNE</sequence>
<organism evidence="4">
    <name type="scientific">Gongylonema pulchrum</name>
    <dbReference type="NCBI Taxonomy" id="637853"/>
    <lineage>
        <taxon>Eukaryota</taxon>
        <taxon>Metazoa</taxon>
        <taxon>Ecdysozoa</taxon>
        <taxon>Nematoda</taxon>
        <taxon>Chromadorea</taxon>
        <taxon>Rhabditida</taxon>
        <taxon>Spirurina</taxon>
        <taxon>Spiruromorpha</taxon>
        <taxon>Spiruroidea</taxon>
        <taxon>Gongylonematidae</taxon>
        <taxon>Gongylonema</taxon>
    </lineage>
</organism>
<dbReference type="GO" id="GO:0004601">
    <property type="term" value="F:peroxidase activity"/>
    <property type="evidence" value="ECO:0007669"/>
    <property type="project" value="UniProtKB-KW"/>
</dbReference>
<proteinExistence type="predicted"/>
<dbReference type="Pfam" id="PF03098">
    <property type="entry name" value="An_peroxidase"/>
    <property type="match status" value="2"/>
</dbReference>
<dbReference type="AlphaFoldDB" id="A0A183E5V2"/>
<accession>A0A183E5V2</accession>
<dbReference type="PROSITE" id="PS50292">
    <property type="entry name" value="PEROXIDASE_3"/>
    <property type="match status" value="1"/>
</dbReference>
<keyword evidence="1" id="KW-0560">Oxidoreductase</keyword>
<evidence type="ECO:0000313" key="4">
    <source>
        <dbReference type="WBParaSite" id="GPUH_0001636501-mRNA-1"/>
    </source>
</evidence>
<dbReference type="Proteomes" id="UP000271098">
    <property type="component" value="Unassembled WGS sequence"/>
</dbReference>
<dbReference type="OrthoDB" id="823504at2759"/>
<dbReference type="InterPro" id="IPR019791">
    <property type="entry name" value="Haem_peroxidase_animal"/>
</dbReference>
<dbReference type="WBParaSite" id="GPUH_0001636501-mRNA-1">
    <property type="protein sequence ID" value="GPUH_0001636501-mRNA-1"/>
    <property type="gene ID" value="GPUH_0001636501"/>
</dbReference>
<name>A0A183E5V2_9BILA</name>
<dbReference type="InterPro" id="IPR010255">
    <property type="entry name" value="Haem_peroxidase_sf"/>
</dbReference>
<dbReference type="SUPFAM" id="SSF48113">
    <property type="entry name" value="Heme-dependent peroxidases"/>
    <property type="match status" value="1"/>
</dbReference>
<protein>
    <submittedName>
        <fullName evidence="4">Lactoperoxidase</fullName>
    </submittedName>
</protein>
<dbReference type="PANTHER" id="PTHR11475">
    <property type="entry name" value="OXIDASE/PEROXIDASE"/>
    <property type="match status" value="1"/>
</dbReference>
<dbReference type="InterPro" id="IPR037120">
    <property type="entry name" value="Haem_peroxidase_sf_animal"/>
</dbReference>
<keyword evidence="1" id="KW-0575">Peroxidase</keyword>
<evidence type="ECO:0000313" key="2">
    <source>
        <dbReference type="EMBL" id="VDN27700.1"/>
    </source>
</evidence>
<evidence type="ECO:0000256" key="1">
    <source>
        <dbReference type="ARBA" id="ARBA00022559"/>
    </source>
</evidence>
<dbReference type="GO" id="GO:0020037">
    <property type="term" value="F:heme binding"/>
    <property type="evidence" value="ECO:0007669"/>
    <property type="project" value="InterPro"/>
</dbReference>
<dbReference type="PANTHER" id="PTHR11475:SF134">
    <property type="entry name" value="LD42267P"/>
    <property type="match status" value="1"/>
</dbReference>
<dbReference type="Gene3D" id="1.10.640.10">
    <property type="entry name" value="Haem peroxidase domain superfamily, animal type"/>
    <property type="match status" value="1"/>
</dbReference>
<dbReference type="GO" id="GO:0006979">
    <property type="term" value="P:response to oxidative stress"/>
    <property type="evidence" value="ECO:0007669"/>
    <property type="project" value="InterPro"/>
</dbReference>
<dbReference type="EMBL" id="UYRT01083624">
    <property type="protein sequence ID" value="VDN27700.1"/>
    <property type="molecule type" value="Genomic_DNA"/>
</dbReference>
<reference evidence="2 3" key="2">
    <citation type="submission" date="2018-11" db="EMBL/GenBank/DDBJ databases">
        <authorList>
            <consortium name="Pathogen Informatics"/>
        </authorList>
    </citation>
    <scope>NUCLEOTIDE SEQUENCE [LARGE SCALE GENOMIC DNA]</scope>
</reference>
<keyword evidence="3" id="KW-1185">Reference proteome</keyword>